<proteinExistence type="inferred from homology"/>
<evidence type="ECO:0000313" key="7">
    <source>
        <dbReference type="EMBL" id="GEO91585.1"/>
    </source>
</evidence>
<dbReference type="HAMAP" id="MF_01151">
    <property type="entry name" value="GrpE"/>
    <property type="match status" value="1"/>
</dbReference>
<keyword evidence="2 3" id="KW-0143">Chaperone</keyword>
<dbReference type="Pfam" id="PF01025">
    <property type="entry name" value="GrpE"/>
    <property type="match status" value="1"/>
</dbReference>
<keyword evidence="8" id="KW-1185">Reference proteome</keyword>
<evidence type="ECO:0000256" key="2">
    <source>
        <dbReference type="ARBA" id="ARBA00023186"/>
    </source>
</evidence>
<comment type="subunit">
    <text evidence="3">Homodimer.</text>
</comment>
<dbReference type="CDD" id="cd00446">
    <property type="entry name" value="GrpE"/>
    <property type="match status" value="1"/>
</dbReference>
<protein>
    <recommendedName>
        <fullName evidence="3 4">Protein GrpE</fullName>
    </recommendedName>
    <alternativeName>
        <fullName evidence="3">HSP-70 cofactor</fullName>
    </alternativeName>
</protein>
<evidence type="ECO:0000256" key="3">
    <source>
        <dbReference type="HAMAP-Rule" id="MF_01151"/>
    </source>
</evidence>
<dbReference type="Gene3D" id="3.90.20.20">
    <property type="match status" value="1"/>
</dbReference>
<dbReference type="SUPFAM" id="SSF58014">
    <property type="entry name" value="Coiled-coil domain of nucleotide exchange factor GrpE"/>
    <property type="match status" value="1"/>
</dbReference>
<dbReference type="Gene3D" id="2.30.22.10">
    <property type="entry name" value="Head domain of nucleotide exchange factor GrpE"/>
    <property type="match status" value="1"/>
</dbReference>
<dbReference type="SUPFAM" id="SSF51064">
    <property type="entry name" value="Head domain of nucleotide exchange factor GrpE"/>
    <property type="match status" value="1"/>
</dbReference>
<dbReference type="InterPro" id="IPR013805">
    <property type="entry name" value="GrpE_CC"/>
</dbReference>
<dbReference type="PRINTS" id="PR00773">
    <property type="entry name" value="GRPEPROTEIN"/>
</dbReference>
<comment type="similarity">
    <text evidence="1 3 5">Belongs to the GrpE family.</text>
</comment>
<feature type="region of interest" description="Disordered" evidence="6">
    <location>
        <begin position="1"/>
        <end position="92"/>
    </location>
</feature>
<dbReference type="InterPro" id="IPR009012">
    <property type="entry name" value="GrpE_head"/>
</dbReference>
<dbReference type="Proteomes" id="UP000321155">
    <property type="component" value="Unassembled WGS sequence"/>
</dbReference>
<evidence type="ECO:0000256" key="6">
    <source>
        <dbReference type="SAM" id="MobiDB-lite"/>
    </source>
</evidence>
<reference evidence="7 8" key="1">
    <citation type="submission" date="2019-07" db="EMBL/GenBank/DDBJ databases">
        <title>Whole genome shotgun sequence of Kocuria flava NBRC 107626.</title>
        <authorList>
            <person name="Hosoyama A."/>
            <person name="Uohara A."/>
            <person name="Ohji S."/>
            <person name="Ichikawa N."/>
        </authorList>
    </citation>
    <scope>NUCLEOTIDE SEQUENCE [LARGE SCALE GENOMIC DNA]</scope>
    <source>
        <strain evidence="7 8">NBRC 107626</strain>
    </source>
</reference>
<accession>A0ABQ0X9Z5</accession>
<comment type="subcellular location">
    <subcellularLocation>
        <location evidence="3">Cytoplasm</location>
    </subcellularLocation>
</comment>
<keyword evidence="3 4" id="KW-0346">Stress response</keyword>
<gene>
    <name evidence="3" type="primary">grpE</name>
    <name evidence="7" type="ORF">KFL01_08910</name>
</gene>
<organism evidence="7 8">
    <name type="scientific">Kocuria flava</name>
    <dbReference type="NCBI Taxonomy" id="446860"/>
    <lineage>
        <taxon>Bacteria</taxon>
        <taxon>Bacillati</taxon>
        <taxon>Actinomycetota</taxon>
        <taxon>Actinomycetes</taxon>
        <taxon>Micrococcales</taxon>
        <taxon>Micrococcaceae</taxon>
        <taxon>Kocuria</taxon>
    </lineage>
</organism>
<sequence>MADPTPDPDRNPAEQPGDAGGPEQEAARPAADGAAGGTEPGTAQEPGAGTDPQDGAGPEGLTVDDILGTPQSTDAGSADTGEPGAGQAPSEAEALAAERLEELRRLQAEFVNFKHRTAREKEQLRTYVTGDLLQALLPVFDDIDAARGAGDLTEGPFASIANKLEEILVRQGLSRIGAVGETFDPAVHEAVLQQPTSEVEPDQIAMVLRSGFRIGERVVRPAQVAVAVAE</sequence>
<comment type="function">
    <text evidence="3 4">Participates actively in the response to hyperosmotic and heat shock by preventing the aggregation of stress-denatured proteins, in association with DnaK and GrpE. It is the nucleotide exchange factor for DnaK and may function as a thermosensor. Unfolded proteins bind initially to DnaJ; upon interaction with the DnaJ-bound protein, DnaK hydrolyzes its bound ATP, resulting in the formation of a stable complex. GrpE releases ADP from DnaK; ATP binding to DnaK triggers the release of the substrate protein, thus completing the reaction cycle. Several rounds of ATP-dependent interactions between DnaJ, DnaK and GrpE are required for fully efficient folding.</text>
</comment>
<evidence type="ECO:0000256" key="4">
    <source>
        <dbReference type="RuleBase" id="RU000639"/>
    </source>
</evidence>
<dbReference type="PROSITE" id="PS01071">
    <property type="entry name" value="GRPE"/>
    <property type="match status" value="1"/>
</dbReference>
<dbReference type="PANTHER" id="PTHR21237">
    <property type="entry name" value="GRPE PROTEIN"/>
    <property type="match status" value="1"/>
</dbReference>
<evidence type="ECO:0000256" key="5">
    <source>
        <dbReference type="RuleBase" id="RU004478"/>
    </source>
</evidence>
<dbReference type="InterPro" id="IPR000740">
    <property type="entry name" value="GrpE"/>
</dbReference>
<evidence type="ECO:0000256" key="1">
    <source>
        <dbReference type="ARBA" id="ARBA00009054"/>
    </source>
</evidence>
<keyword evidence="3" id="KW-0963">Cytoplasm</keyword>
<dbReference type="EMBL" id="BJZR01000015">
    <property type="protein sequence ID" value="GEO91585.1"/>
    <property type="molecule type" value="Genomic_DNA"/>
</dbReference>
<dbReference type="RefSeq" id="WP_083529506.1">
    <property type="nucleotide sequence ID" value="NZ_BJZR01000015.1"/>
</dbReference>
<dbReference type="PANTHER" id="PTHR21237:SF23">
    <property type="entry name" value="GRPE PROTEIN HOMOLOG, MITOCHONDRIAL"/>
    <property type="match status" value="1"/>
</dbReference>
<name>A0ABQ0X9Z5_9MICC</name>
<evidence type="ECO:0000313" key="8">
    <source>
        <dbReference type="Proteomes" id="UP000321155"/>
    </source>
</evidence>
<comment type="caution">
    <text evidence="7">The sequence shown here is derived from an EMBL/GenBank/DDBJ whole genome shotgun (WGS) entry which is preliminary data.</text>
</comment>